<organism evidence="2">
    <name type="scientific">Mycobacterium leprae</name>
    <dbReference type="NCBI Taxonomy" id="1769"/>
    <lineage>
        <taxon>Bacteria</taxon>
        <taxon>Bacillati</taxon>
        <taxon>Actinomycetota</taxon>
        <taxon>Actinomycetes</taxon>
        <taxon>Mycobacteriales</taxon>
        <taxon>Mycobacteriaceae</taxon>
        <taxon>Mycobacterium</taxon>
    </lineage>
</organism>
<feature type="region of interest" description="Disordered" evidence="1">
    <location>
        <begin position="62"/>
        <end position="96"/>
    </location>
</feature>
<accession>Q49966</accession>
<feature type="compositionally biased region" description="Polar residues" evidence="1">
    <location>
        <begin position="76"/>
        <end position="89"/>
    </location>
</feature>
<reference evidence="2" key="2">
    <citation type="submission" date="1995-05" db="EMBL/GenBank/DDBJ databases">
        <authorList>
            <person name="Smith D.R."/>
        </authorList>
    </citation>
    <scope>NUCLEOTIDE SEQUENCE</scope>
</reference>
<name>Q49966_MYCLR</name>
<dbReference type="AlphaFoldDB" id="Q49966"/>
<proteinExistence type="predicted"/>
<reference evidence="2" key="1">
    <citation type="submission" date="1994-09" db="EMBL/GenBank/DDBJ databases">
        <authorList>
            <person name="Robison K"/>
        </authorList>
    </citation>
    <scope>NUCLEOTIDE SEQUENCE</scope>
</reference>
<evidence type="ECO:0000313" key="2">
    <source>
        <dbReference type="EMBL" id="AAA62906.1"/>
    </source>
</evidence>
<protein>
    <submittedName>
        <fullName evidence="2">TnrA</fullName>
    </submittedName>
</protein>
<dbReference type="PIR" id="T45191">
    <property type="entry name" value="T45191"/>
</dbReference>
<sequence>MTMLLSSHILTEPEALCRRVTIIRASKIVKSGSLTSLRHLSRTSIKAEIICDPGKYKLDPGCLGRERRRQHAERPGQQSNPLGTRSGYSVTPVYAA</sequence>
<evidence type="ECO:0000256" key="1">
    <source>
        <dbReference type="SAM" id="MobiDB-lite"/>
    </source>
</evidence>
<dbReference type="EMBL" id="U15180">
    <property type="protein sequence ID" value="AAA62906.1"/>
    <property type="molecule type" value="Genomic_DNA"/>
</dbReference>